<dbReference type="Pfam" id="PF13087">
    <property type="entry name" value="AAA_12"/>
    <property type="match status" value="1"/>
</dbReference>
<evidence type="ECO:0000259" key="5">
    <source>
        <dbReference type="Pfam" id="PF25396"/>
    </source>
</evidence>
<evidence type="ECO:0000259" key="3">
    <source>
        <dbReference type="Pfam" id="PF13086"/>
    </source>
</evidence>
<comment type="caution">
    <text evidence="6">The sequence shown here is derived from an EMBL/GenBank/DDBJ whole genome shotgun (WGS) entry which is preliminary data.</text>
</comment>
<evidence type="ECO:0000313" key="7">
    <source>
        <dbReference type="Proteomes" id="UP001296104"/>
    </source>
</evidence>
<reference evidence="6" key="1">
    <citation type="submission" date="2023-11" db="EMBL/GenBank/DDBJ databases">
        <authorList>
            <person name="Alioto T."/>
            <person name="Alioto T."/>
            <person name="Gomez Garrido J."/>
        </authorList>
    </citation>
    <scope>NUCLEOTIDE SEQUENCE</scope>
</reference>
<dbReference type="Pfam" id="PF13086">
    <property type="entry name" value="AAA_11"/>
    <property type="match status" value="1"/>
</dbReference>
<dbReference type="InterPro" id="IPR027417">
    <property type="entry name" value="P-loop_NTPase"/>
</dbReference>
<keyword evidence="1" id="KW-0378">Hydrolase</keyword>
<gene>
    <name evidence="6" type="ORF">LECACI_7A005442</name>
</gene>
<dbReference type="CDD" id="cd06008">
    <property type="entry name" value="NF-X1-zinc-finger"/>
    <property type="match status" value="1"/>
</dbReference>
<proteinExistence type="predicted"/>
<keyword evidence="1" id="KW-0347">Helicase</keyword>
<feature type="domain" description="DNA2/NAM7 helicase-like C-terminal" evidence="4">
    <location>
        <begin position="710"/>
        <end position="900"/>
    </location>
</feature>
<dbReference type="InterPro" id="IPR057373">
    <property type="entry name" value="ZNFX1"/>
</dbReference>
<feature type="compositionally biased region" description="Low complexity" evidence="2">
    <location>
        <begin position="1111"/>
        <end position="1120"/>
    </location>
</feature>
<evidence type="ECO:0000256" key="1">
    <source>
        <dbReference type="ARBA" id="ARBA00022806"/>
    </source>
</evidence>
<feature type="region of interest" description="Disordered" evidence="2">
    <location>
        <begin position="1005"/>
        <end position="1035"/>
    </location>
</feature>
<dbReference type="PANTHER" id="PTHR10887:SF341">
    <property type="entry name" value="NFX1-TYPE ZINC FINGER-CONTAINING PROTEIN 1"/>
    <property type="match status" value="1"/>
</dbReference>
<dbReference type="AlphaFoldDB" id="A0AAI8Z0L1"/>
<evidence type="ECO:0000259" key="4">
    <source>
        <dbReference type="Pfam" id="PF13087"/>
    </source>
</evidence>
<dbReference type="PANTHER" id="PTHR10887">
    <property type="entry name" value="DNA2/NAM7 HELICASE FAMILY"/>
    <property type="match status" value="1"/>
</dbReference>
<dbReference type="GO" id="GO:0004386">
    <property type="term" value="F:helicase activity"/>
    <property type="evidence" value="ECO:0007669"/>
    <property type="project" value="InterPro"/>
</dbReference>
<dbReference type="InterPro" id="IPR045055">
    <property type="entry name" value="DNA2/NAM7-like"/>
</dbReference>
<dbReference type="Gene3D" id="3.40.50.300">
    <property type="entry name" value="P-loop containing nucleotide triphosphate hydrolases"/>
    <property type="match status" value="3"/>
</dbReference>
<keyword evidence="7" id="KW-1185">Reference proteome</keyword>
<protein>
    <submittedName>
        <fullName evidence="6">Uncharacterized protein</fullName>
    </submittedName>
</protein>
<feature type="compositionally biased region" description="Polar residues" evidence="2">
    <location>
        <begin position="1005"/>
        <end position="1031"/>
    </location>
</feature>
<name>A0AAI8Z0L1_9PEZI</name>
<sequence>MNEHLTERFGRSKRISRPEHRQTDHAEVWLLPPKLNTRIREYYQGPPAEGGHWLARPEVPHSAELLDADTNSSSSSDSGFDIRSLRNLIKGAFKGKENYLSTHYNLLREDAVRPLREAVAEVRENPQADENEFSGQIGIYEKVHICATTISTRGIAIRVTFSLRRTGKKILWEQSKRLISGSLVVLSPANDMFNSQAIVATVAARPLSAVQQNPPEVDLFFARTDELEIDPAIEYVMVEERSGFYEASRHTLLALQHMMKEPFPLSEHLVDAKREIPTPKYVLEQPKRDMTSLFRDNKHETYENVHILKQWPRQPQSDMDASQLSALQRILTKQLAIIQGPPGTGKTYVSVQAIKVMLANRHDDDPPIVIACQTNHAIDQILRHIAQFETEFVRLGGRSKDQGIIKERTLYELRNTISENPPAGCAQGMARTKMQHMQKEFGIILTPLKPDKKALDHRVLENFNILTKAQADSLENGASRWVQDKKSNPNHMQASPFTLWLGDKLVSVPYKQQPEEFGFDYEEADLEFEQLKEVEAENIANDEDFESLHGLSLSVADNFTCRKVQGMESRAQGFLSEQDMWRIPEVQRGAVYRHLQSELKKCIRDAFRKISQQYNEQATKRRIGGWEKDENIIKRQKLIGMTTTGFSKYRALISALQPKIVLIEEAAETLEAPVTATCVPSLQHLILVGDHQQLRPHVQVKAFENEPYFLNVSMFERLVNNKVGFEILSKQRRMIPEIRRILYPIYKNRIKDHVSVTNPENRPNVPGMGGVNSWFFTHQWPEARDDQMSCYNQMEVDMIVGFFGHLRYNGVDAEDITILTFYNGQRKRILRELRHRALPQSESQKFNVVTVDSYQGEENKVVLLSLVRSNDNKAIGFLDVVNRVCVALSRAQCGFYIFGNGMLLYNESKTWARVIKIIAGKMNEEEAPKFVPNRLDNTFPIRCKNHNNVVEIIKPDDWDHIYGGCLEKCAEVLPCGHPCQLTCHPFPDEEVNCQLCLPAKQQHTSEVSPTLKPQSTSGSTADLSNTSSWESFAQEEPKRVQAQIENYQSPSPQASKAAIMPLRVVESKPGNISKKHFPNGLDRADSRSYSLEKRMASVGPRKKWVDTVRMGGDSSSSQSAAEEDLIDLK</sequence>
<dbReference type="Proteomes" id="UP001296104">
    <property type="component" value="Unassembled WGS sequence"/>
</dbReference>
<dbReference type="InterPro" id="IPR047187">
    <property type="entry name" value="SF1_C_Upf1"/>
</dbReference>
<accession>A0AAI8Z0L1</accession>
<dbReference type="GO" id="GO:0031380">
    <property type="term" value="C:nuclear RNA-directed RNA polymerase complex"/>
    <property type="evidence" value="ECO:0007669"/>
    <property type="project" value="TreeGrafter"/>
</dbReference>
<organism evidence="6 7">
    <name type="scientific">Lecanosticta acicola</name>
    <dbReference type="NCBI Taxonomy" id="111012"/>
    <lineage>
        <taxon>Eukaryota</taxon>
        <taxon>Fungi</taxon>
        <taxon>Dikarya</taxon>
        <taxon>Ascomycota</taxon>
        <taxon>Pezizomycotina</taxon>
        <taxon>Dothideomycetes</taxon>
        <taxon>Dothideomycetidae</taxon>
        <taxon>Mycosphaerellales</taxon>
        <taxon>Mycosphaerellaceae</taxon>
        <taxon>Lecanosticta</taxon>
    </lineage>
</organism>
<feature type="region of interest" description="Disordered" evidence="2">
    <location>
        <begin position="1107"/>
        <end position="1129"/>
    </location>
</feature>
<evidence type="ECO:0000256" key="2">
    <source>
        <dbReference type="SAM" id="MobiDB-lite"/>
    </source>
</evidence>
<dbReference type="InterPro" id="IPR041679">
    <property type="entry name" value="DNA2/NAM7-like_C"/>
</dbReference>
<dbReference type="EMBL" id="CAVMBE010000035">
    <property type="protein sequence ID" value="CAK4030251.1"/>
    <property type="molecule type" value="Genomic_DNA"/>
</dbReference>
<dbReference type="InterPro" id="IPR041677">
    <property type="entry name" value="DNA2/NAM7_AAA_11"/>
</dbReference>
<dbReference type="CDD" id="cd18808">
    <property type="entry name" value="SF1_C_Upf1"/>
    <property type="match status" value="1"/>
</dbReference>
<evidence type="ECO:0000313" key="6">
    <source>
        <dbReference type="EMBL" id="CAK4030251.1"/>
    </source>
</evidence>
<feature type="region of interest" description="Disordered" evidence="2">
    <location>
        <begin position="1"/>
        <end position="22"/>
    </location>
</feature>
<dbReference type="SUPFAM" id="SSF52540">
    <property type="entry name" value="P-loop containing nucleoside triphosphate hydrolases"/>
    <property type="match status" value="1"/>
</dbReference>
<feature type="domain" description="DNA2/NAM7 helicase helicase" evidence="3">
    <location>
        <begin position="319"/>
        <end position="698"/>
    </location>
</feature>
<dbReference type="GO" id="GO:0031048">
    <property type="term" value="P:regulatory ncRNA-mediated heterochromatin formation"/>
    <property type="evidence" value="ECO:0007669"/>
    <property type="project" value="TreeGrafter"/>
</dbReference>
<feature type="domain" description="ZNFX1" evidence="5">
    <location>
        <begin position="136"/>
        <end position="240"/>
    </location>
</feature>
<keyword evidence="1" id="KW-0067">ATP-binding</keyword>
<keyword evidence="1" id="KW-0547">Nucleotide-binding</keyword>
<dbReference type="Pfam" id="PF25396">
    <property type="entry name" value="ZNFX1"/>
    <property type="match status" value="1"/>
</dbReference>